<name>Q14KD5_SPICI</name>
<reference evidence="1" key="1">
    <citation type="journal article" date="2010" name="Appl. Environ. Microbiol.">
        <title>Partial chromosome sequence of Spiroplasma citri reveals extensive viral invasion and important gene decay.</title>
        <authorList>
            <person name="Carle P."/>
            <person name="Saillard C."/>
            <person name="Carrere N."/>
            <person name="Carrere S."/>
            <person name="Duret S."/>
            <person name="Eveillard S."/>
            <person name="Gaurivaud P."/>
            <person name="Gourgues G."/>
            <person name="Gouzy J."/>
            <person name="Salar P."/>
            <person name="Verdin E."/>
            <person name="Breton M."/>
            <person name="Blanchard A."/>
            <person name="Laigret F."/>
            <person name="Bove J.M."/>
            <person name="Renaudin J."/>
            <person name="Foissac X."/>
        </authorList>
    </citation>
    <scope>NUCLEOTIDE SEQUENCE</scope>
    <source>
        <strain evidence="1">GII3-3X</strain>
    </source>
</reference>
<protein>
    <submittedName>
        <fullName evidence="1">Hypothetical transmembrane protein</fullName>
    </submittedName>
</protein>
<gene>
    <name evidence="1" type="ORF">SPICINP14_002</name>
</gene>
<dbReference type="Gene3D" id="1.20.120.1870">
    <property type="entry name" value="Fic/DOC protein, Fido domain"/>
    <property type="match status" value="1"/>
</dbReference>
<evidence type="ECO:0000313" key="1">
    <source>
        <dbReference type="EMBL" id="CAL00045.1"/>
    </source>
</evidence>
<organism evidence="1">
    <name type="scientific">Spiroplasma citri</name>
    <dbReference type="NCBI Taxonomy" id="2133"/>
    <lineage>
        <taxon>Bacteria</taxon>
        <taxon>Bacillati</taxon>
        <taxon>Mycoplasmatota</taxon>
        <taxon>Mollicutes</taxon>
        <taxon>Entomoplasmatales</taxon>
        <taxon>Spiroplasmataceae</taxon>
        <taxon>Spiroplasma</taxon>
    </lineage>
</organism>
<dbReference type="AlphaFoldDB" id="Q14KD5"/>
<dbReference type="InterPro" id="IPR053737">
    <property type="entry name" value="Type_II_TA_Toxin"/>
</dbReference>
<dbReference type="RefSeq" id="WP_277945607.1">
    <property type="nucleotide sequence ID" value="NZ_CP096807.1"/>
</dbReference>
<proteinExistence type="predicted"/>
<keyword evidence="1" id="KW-0812">Transmembrane</keyword>
<sequence length="208" mass="25141">MFYYKWGFINKNDVNLFKLAFIKTPNLNNENNNFWDISYNNIKLIHKTKIKDYKINVIWKKIILDDEFATYLIKIVYRSHEIAQKIKQEGLYGEKWKGSINETVNALVYKHSYNDKITANLLFLFECKQKFNNGNKRTALISCILFLKSCGLFFRYTNTVEKEYMNLWEPRMKEIVKIYESRKYLDEIIIEKIEKIIEENVTISYTRY</sequence>
<keyword evidence="1" id="KW-0472">Membrane</keyword>
<accession>Q14KD5</accession>
<dbReference type="EMBL" id="AM285335">
    <property type="protein sequence ID" value="CAL00045.1"/>
    <property type="molecule type" value="Genomic_DNA"/>
</dbReference>